<proteinExistence type="predicted"/>
<gene>
    <name evidence="1" type="ORF">Pmani_003746</name>
</gene>
<reference evidence="1" key="1">
    <citation type="submission" date="2023-11" db="EMBL/GenBank/DDBJ databases">
        <title>Genome assemblies of two species of porcelain crab, Petrolisthes cinctipes and Petrolisthes manimaculis (Anomura: Porcellanidae).</title>
        <authorList>
            <person name="Angst P."/>
        </authorList>
    </citation>
    <scope>NUCLEOTIDE SEQUENCE</scope>
    <source>
        <strain evidence="1">PB745_02</strain>
        <tissue evidence="1">Gill</tissue>
    </source>
</reference>
<sequence length="82" mass="9364">MFRNREQESDLYASSDKGILSFTPSQCDLFPSSDKGILSRITETLIIRSFTLIITNRQNQAIQNVYLVQLLLLLPINQDVAF</sequence>
<dbReference type="Proteomes" id="UP001292094">
    <property type="component" value="Unassembled WGS sequence"/>
</dbReference>
<organism evidence="1 2">
    <name type="scientific">Petrolisthes manimaculis</name>
    <dbReference type="NCBI Taxonomy" id="1843537"/>
    <lineage>
        <taxon>Eukaryota</taxon>
        <taxon>Metazoa</taxon>
        <taxon>Ecdysozoa</taxon>
        <taxon>Arthropoda</taxon>
        <taxon>Crustacea</taxon>
        <taxon>Multicrustacea</taxon>
        <taxon>Malacostraca</taxon>
        <taxon>Eumalacostraca</taxon>
        <taxon>Eucarida</taxon>
        <taxon>Decapoda</taxon>
        <taxon>Pleocyemata</taxon>
        <taxon>Anomura</taxon>
        <taxon>Galatheoidea</taxon>
        <taxon>Porcellanidae</taxon>
        <taxon>Petrolisthes</taxon>
    </lineage>
</organism>
<accession>A0AAE1UI43</accession>
<dbReference type="EMBL" id="JAWZYT010000265">
    <property type="protein sequence ID" value="KAK4325653.1"/>
    <property type="molecule type" value="Genomic_DNA"/>
</dbReference>
<comment type="caution">
    <text evidence="1">The sequence shown here is derived from an EMBL/GenBank/DDBJ whole genome shotgun (WGS) entry which is preliminary data.</text>
</comment>
<name>A0AAE1UI43_9EUCA</name>
<dbReference type="AlphaFoldDB" id="A0AAE1UI43"/>
<protein>
    <submittedName>
        <fullName evidence="1">Uncharacterized protein</fullName>
    </submittedName>
</protein>
<evidence type="ECO:0000313" key="2">
    <source>
        <dbReference type="Proteomes" id="UP001292094"/>
    </source>
</evidence>
<evidence type="ECO:0000313" key="1">
    <source>
        <dbReference type="EMBL" id="KAK4325653.1"/>
    </source>
</evidence>
<keyword evidence="2" id="KW-1185">Reference proteome</keyword>